<name>A0ABR4HCB1_9EURO</name>
<feature type="region of interest" description="Disordered" evidence="1">
    <location>
        <begin position="10"/>
        <end position="72"/>
    </location>
</feature>
<accession>A0ABR4HCB1</accession>
<comment type="caution">
    <text evidence="2">The sequence shown here is derived from an EMBL/GenBank/DDBJ whole genome shotgun (WGS) entry which is preliminary data.</text>
</comment>
<evidence type="ECO:0000313" key="2">
    <source>
        <dbReference type="EMBL" id="KAL2812428.1"/>
    </source>
</evidence>
<evidence type="ECO:0000256" key="1">
    <source>
        <dbReference type="SAM" id="MobiDB-lite"/>
    </source>
</evidence>
<protein>
    <submittedName>
        <fullName evidence="2">Uncharacterized protein</fullName>
    </submittedName>
</protein>
<dbReference type="Proteomes" id="UP001610334">
    <property type="component" value="Unassembled WGS sequence"/>
</dbReference>
<proteinExistence type="predicted"/>
<reference evidence="2 3" key="1">
    <citation type="submission" date="2024-07" db="EMBL/GenBank/DDBJ databases">
        <title>Section-level genome sequencing and comparative genomics of Aspergillus sections Usti and Cavernicolus.</title>
        <authorList>
            <consortium name="Lawrence Berkeley National Laboratory"/>
            <person name="Nybo J.L."/>
            <person name="Vesth T.C."/>
            <person name="Theobald S."/>
            <person name="Frisvad J.C."/>
            <person name="Larsen T.O."/>
            <person name="Kjaerboelling I."/>
            <person name="Rothschild-Mancinelli K."/>
            <person name="Lyhne E.K."/>
            <person name="Kogle M.E."/>
            <person name="Barry K."/>
            <person name="Clum A."/>
            <person name="Na H."/>
            <person name="Ledsgaard L."/>
            <person name="Lin J."/>
            <person name="Lipzen A."/>
            <person name="Kuo A."/>
            <person name="Riley R."/>
            <person name="Mondo S."/>
            <person name="Labutti K."/>
            <person name="Haridas S."/>
            <person name="Pangalinan J."/>
            <person name="Salamov A.A."/>
            <person name="Simmons B.A."/>
            <person name="Magnuson J.K."/>
            <person name="Chen J."/>
            <person name="Drula E."/>
            <person name="Henrissat B."/>
            <person name="Wiebenga A."/>
            <person name="Lubbers R.J."/>
            <person name="Gomes A.C."/>
            <person name="Makela M.R."/>
            <person name="Stajich J."/>
            <person name="Grigoriev I.V."/>
            <person name="Mortensen U.H."/>
            <person name="De Vries R.P."/>
            <person name="Baker S.E."/>
            <person name="Andersen M.R."/>
        </authorList>
    </citation>
    <scope>NUCLEOTIDE SEQUENCE [LARGE SCALE GENOMIC DNA]</scope>
    <source>
        <strain evidence="2 3">CBS 588.65</strain>
    </source>
</reference>
<dbReference type="EMBL" id="JBFXLT010000048">
    <property type="protein sequence ID" value="KAL2812428.1"/>
    <property type="molecule type" value="Genomic_DNA"/>
</dbReference>
<gene>
    <name evidence="2" type="ORF">BJX63DRAFT_248143</name>
</gene>
<keyword evidence="3" id="KW-1185">Reference proteome</keyword>
<evidence type="ECO:0000313" key="3">
    <source>
        <dbReference type="Proteomes" id="UP001610334"/>
    </source>
</evidence>
<sequence>MSKVLHKFMDAMTGSNSKSKRPSCGSDTHEYDYESGAGSHLNSGHRTSDYGSRFESYGERPRPGTYGSGSYGPNHSVRYYSNGCPQRDDFGYRDGAAYARPDHTRTFSSGTEGCGSDVYVRKGQKFDFGGSNGSCSYNRATPGFNSPGPSSCGSGERLAAHGAQGDRW</sequence>
<organism evidence="2 3">
    <name type="scientific">Aspergillus granulosus</name>
    <dbReference type="NCBI Taxonomy" id="176169"/>
    <lineage>
        <taxon>Eukaryota</taxon>
        <taxon>Fungi</taxon>
        <taxon>Dikarya</taxon>
        <taxon>Ascomycota</taxon>
        <taxon>Pezizomycotina</taxon>
        <taxon>Eurotiomycetes</taxon>
        <taxon>Eurotiomycetidae</taxon>
        <taxon>Eurotiales</taxon>
        <taxon>Aspergillaceae</taxon>
        <taxon>Aspergillus</taxon>
        <taxon>Aspergillus subgen. Nidulantes</taxon>
    </lineage>
</organism>
<feature type="region of interest" description="Disordered" evidence="1">
    <location>
        <begin position="146"/>
        <end position="168"/>
    </location>
</feature>